<organism evidence="1 2">
    <name type="scientific">Actinoplanes derwentensis</name>
    <dbReference type="NCBI Taxonomy" id="113562"/>
    <lineage>
        <taxon>Bacteria</taxon>
        <taxon>Bacillati</taxon>
        <taxon>Actinomycetota</taxon>
        <taxon>Actinomycetes</taxon>
        <taxon>Micromonosporales</taxon>
        <taxon>Micromonosporaceae</taxon>
        <taxon>Actinoplanes</taxon>
    </lineage>
</organism>
<gene>
    <name evidence="1" type="ORF">SAMN04489716_5715</name>
</gene>
<dbReference type="Proteomes" id="UP000198688">
    <property type="component" value="Chromosome I"/>
</dbReference>
<dbReference type="RefSeq" id="WP_092547736.1">
    <property type="nucleotide sequence ID" value="NZ_BOMJ01000028.1"/>
</dbReference>
<accession>A0A1H2CET9</accession>
<evidence type="ECO:0000313" key="2">
    <source>
        <dbReference type="Proteomes" id="UP000198688"/>
    </source>
</evidence>
<dbReference type="AlphaFoldDB" id="A0A1H2CET9"/>
<evidence type="ECO:0000313" key="1">
    <source>
        <dbReference type="EMBL" id="SDT69065.1"/>
    </source>
</evidence>
<keyword evidence="2" id="KW-1185">Reference proteome</keyword>
<name>A0A1H2CET9_9ACTN</name>
<reference evidence="1 2" key="1">
    <citation type="submission" date="2016-10" db="EMBL/GenBank/DDBJ databases">
        <authorList>
            <person name="de Groot N.N."/>
        </authorList>
    </citation>
    <scope>NUCLEOTIDE SEQUENCE [LARGE SCALE GENOMIC DNA]</scope>
    <source>
        <strain evidence="1 2">DSM 43941</strain>
    </source>
</reference>
<dbReference type="OrthoDB" id="3297285at2"/>
<protein>
    <submittedName>
        <fullName evidence="1">Uncharacterized protein</fullName>
    </submittedName>
</protein>
<proteinExistence type="predicted"/>
<sequence length="254" mass="28428">MNILAEMLLTEPAPMAIWGTLMLFTLPALVVLANPDGVRNPHLALRDTANFVRLHRERQRERRARWEAETAQAVRYAQEVRVAATQAAEAVDRWQAHWQAASEQVDAAWSAWQAADARWARSRATAAFGAPWTPRNPAEYADRERFLHRRLRSAVSCGELPVTAPADVRWDATLHPVEQEMALHQAYAAHREWEHAAAVAAERAAWHDVQLSRRSRDSLLREAARAEAQALVTRSRPVPSGFAVTPGRGYVSAG</sequence>
<dbReference type="EMBL" id="LT629758">
    <property type="protein sequence ID" value="SDT69065.1"/>
    <property type="molecule type" value="Genomic_DNA"/>
</dbReference>